<evidence type="ECO:0000313" key="3">
    <source>
        <dbReference type="Proteomes" id="UP000274504"/>
    </source>
</evidence>
<dbReference type="WBParaSite" id="HDID_0000110801-mRNA-1">
    <property type="protein sequence ID" value="HDID_0000110801-mRNA-1"/>
    <property type="gene ID" value="HDID_0000110801"/>
</dbReference>
<feature type="chain" id="PRO_5043131157" evidence="1">
    <location>
        <begin position="19"/>
        <end position="48"/>
    </location>
</feature>
<evidence type="ECO:0000313" key="4">
    <source>
        <dbReference type="WBParaSite" id="HDID_0000110801-mRNA-1"/>
    </source>
</evidence>
<gene>
    <name evidence="2" type="ORF">HDID_LOCUS1109</name>
</gene>
<evidence type="ECO:0000313" key="2">
    <source>
        <dbReference type="EMBL" id="VDL18570.1"/>
    </source>
</evidence>
<proteinExistence type="predicted"/>
<reference evidence="2 3" key="2">
    <citation type="submission" date="2018-11" db="EMBL/GenBank/DDBJ databases">
        <authorList>
            <consortium name="Pathogen Informatics"/>
        </authorList>
    </citation>
    <scope>NUCLEOTIDE SEQUENCE [LARGE SCALE GENOMIC DNA]</scope>
</reference>
<protein>
    <submittedName>
        <fullName evidence="2 4">Uncharacterized protein</fullName>
    </submittedName>
</protein>
<sequence>MHTIKFVYLIWIGRIVLASRFNKHYSCIIGQPRESLCLRGKTNILGSI</sequence>
<organism evidence="4">
    <name type="scientific">Hymenolepis diminuta</name>
    <name type="common">Rat tapeworm</name>
    <dbReference type="NCBI Taxonomy" id="6216"/>
    <lineage>
        <taxon>Eukaryota</taxon>
        <taxon>Metazoa</taxon>
        <taxon>Spiralia</taxon>
        <taxon>Lophotrochozoa</taxon>
        <taxon>Platyhelminthes</taxon>
        <taxon>Cestoda</taxon>
        <taxon>Eucestoda</taxon>
        <taxon>Cyclophyllidea</taxon>
        <taxon>Hymenolepididae</taxon>
        <taxon>Hymenolepis</taxon>
    </lineage>
</organism>
<keyword evidence="1" id="KW-0732">Signal</keyword>
<accession>A0A0R3S9Y4</accession>
<dbReference type="Proteomes" id="UP000274504">
    <property type="component" value="Unassembled WGS sequence"/>
</dbReference>
<feature type="signal peptide" evidence="1">
    <location>
        <begin position="1"/>
        <end position="18"/>
    </location>
</feature>
<name>A0A0R3S9Y4_HYMDI</name>
<dbReference type="EMBL" id="UYSG01000185">
    <property type="protein sequence ID" value="VDL18570.1"/>
    <property type="molecule type" value="Genomic_DNA"/>
</dbReference>
<evidence type="ECO:0000256" key="1">
    <source>
        <dbReference type="SAM" id="SignalP"/>
    </source>
</evidence>
<reference evidence="4" key="1">
    <citation type="submission" date="2017-02" db="UniProtKB">
        <authorList>
            <consortium name="WormBaseParasite"/>
        </authorList>
    </citation>
    <scope>IDENTIFICATION</scope>
</reference>
<dbReference type="AlphaFoldDB" id="A0A0R3S9Y4"/>